<sequence>RDALEAAGVAIRPVPDAPDADAPASAPEHRALPPRDRRAL</sequence>
<accession>A0A399SQ92</accession>
<name>A0A399SQ92_9MICO</name>
<organism evidence="2 3">
    <name type="scientific">Clavibacter lycopersici</name>
    <dbReference type="NCBI Taxonomy" id="2301718"/>
    <lineage>
        <taxon>Bacteria</taxon>
        <taxon>Bacillati</taxon>
        <taxon>Actinomycetota</taxon>
        <taxon>Actinomycetes</taxon>
        <taxon>Micrococcales</taxon>
        <taxon>Microbacteriaceae</taxon>
        <taxon>Clavibacter</taxon>
    </lineage>
</organism>
<dbReference type="AlphaFoldDB" id="A0A399SQ92"/>
<dbReference type="EMBL" id="QWGT01000422">
    <property type="protein sequence ID" value="RIJ44751.1"/>
    <property type="molecule type" value="Genomic_DNA"/>
</dbReference>
<feature type="region of interest" description="Disordered" evidence="1">
    <location>
        <begin position="1"/>
        <end position="40"/>
    </location>
</feature>
<evidence type="ECO:0000313" key="3">
    <source>
        <dbReference type="Proteomes" id="UP000266484"/>
    </source>
</evidence>
<reference evidence="2 3" key="1">
    <citation type="submission" date="2018-08" db="EMBL/GenBank/DDBJ databases">
        <title>Genome Sequence of Clavibacter michiganensis Subspecies type strains, and the Atypical Peach-Colored Strains Isolated from Tomato.</title>
        <authorList>
            <person name="Osdaghi E."/>
            <person name="Portier P."/>
            <person name="Briand M."/>
            <person name="Jacques M.-A."/>
        </authorList>
    </citation>
    <scope>NUCLEOTIDE SEQUENCE [LARGE SCALE GENOMIC DNA]</scope>
    <source>
        <strain evidence="2 3">CFBP 8615</strain>
    </source>
</reference>
<proteinExistence type="predicted"/>
<evidence type="ECO:0000313" key="2">
    <source>
        <dbReference type="EMBL" id="RIJ44751.1"/>
    </source>
</evidence>
<dbReference type="Proteomes" id="UP000266484">
    <property type="component" value="Unassembled WGS sequence"/>
</dbReference>
<feature type="non-terminal residue" evidence="2">
    <location>
        <position position="1"/>
    </location>
</feature>
<feature type="compositionally biased region" description="Basic and acidic residues" evidence="1">
    <location>
        <begin position="27"/>
        <end position="40"/>
    </location>
</feature>
<evidence type="ECO:0000256" key="1">
    <source>
        <dbReference type="SAM" id="MobiDB-lite"/>
    </source>
</evidence>
<protein>
    <submittedName>
        <fullName evidence="2">LamB/YcsF family protein</fullName>
    </submittedName>
</protein>
<gene>
    <name evidence="2" type="ORF">DZG00_15640</name>
</gene>
<keyword evidence="3" id="KW-1185">Reference proteome</keyword>
<comment type="caution">
    <text evidence="2">The sequence shown here is derived from an EMBL/GenBank/DDBJ whole genome shotgun (WGS) entry which is preliminary data.</text>
</comment>